<comment type="caution">
    <text evidence="2">The sequence shown here is derived from an EMBL/GenBank/DDBJ whole genome shotgun (WGS) entry which is preliminary data.</text>
</comment>
<dbReference type="Proteomes" id="UP000054251">
    <property type="component" value="Unassembled WGS sequence"/>
</dbReference>
<dbReference type="GO" id="GO:0033617">
    <property type="term" value="P:mitochondrial respiratory chain complex IV assembly"/>
    <property type="evidence" value="ECO:0007669"/>
    <property type="project" value="InterPro"/>
</dbReference>
<keyword evidence="1" id="KW-0812">Transmembrane</keyword>
<dbReference type="Pfam" id="PF08695">
    <property type="entry name" value="Coa1"/>
    <property type="match status" value="1"/>
</dbReference>
<dbReference type="PANTHER" id="PTHR28523">
    <property type="entry name" value="CYTOCHROME C OXIDASE ASSEMBLY FACTOR 1"/>
    <property type="match status" value="1"/>
</dbReference>
<gene>
    <name evidence="2" type="ORF">AC631_04976</name>
</gene>
<dbReference type="InterPro" id="IPR014807">
    <property type="entry name" value="Coa1"/>
</dbReference>
<reference evidence="2 3" key="1">
    <citation type="submission" date="2015-11" db="EMBL/GenBank/DDBJ databases">
        <title>The genome of Debaryomyces fabryi.</title>
        <authorList>
            <person name="Tafer H."/>
            <person name="Lopandic K."/>
        </authorList>
    </citation>
    <scope>NUCLEOTIDE SEQUENCE [LARGE SCALE GENOMIC DNA]</scope>
    <source>
        <strain evidence="2 3">CBS 789</strain>
    </source>
</reference>
<sequence length="188" mass="21451">MLSRNIGISTLTKRINIARGIGSLRVYTRLNSSMSSQVPPQKRPVTVDREFPDPFKAKKQNRIYFLAYGLGVTLACVVIFNYEKTSSPIINSVMYFLRRSQNAKQLLGDNINFKQSWPWIWGTLNTVRGDIDIEFSVQGSQNSGILKLKATRESKLHPFHIHHWVLQINDAQKTQVNLLEDTSVDFGL</sequence>
<dbReference type="AlphaFoldDB" id="A0A0V1PT84"/>
<organism evidence="2 3">
    <name type="scientific">Debaryomyces fabryi</name>
    <dbReference type="NCBI Taxonomy" id="58627"/>
    <lineage>
        <taxon>Eukaryota</taxon>
        <taxon>Fungi</taxon>
        <taxon>Dikarya</taxon>
        <taxon>Ascomycota</taxon>
        <taxon>Saccharomycotina</taxon>
        <taxon>Pichiomycetes</taxon>
        <taxon>Debaryomycetaceae</taxon>
        <taxon>Debaryomyces</taxon>
    </lineage>
</organism>
<dbReference type="GeneID" id="26841985"/>
<evidence type="ECO:0000313" key="3">
    <source>
        <dbReference type="Proteomes" id="UP000054251"/>
    </source>
</evidence>
<keyword evidence="1" id="KW-1133">Transmembrane helix</keyword>
<keyword evidence="3" id="KW-1185">Reference proteome</keyword>
<dbReference type="OrthoDB" id="2100652at2759"/>
<evidence type="ECO:0000256" key="1">
    <source>
        <dbReference type="SAM" id="Phobius"/>
    </source>
</evidence>
<feature type="transmembrane region" description="Helical" evidence="1">
    <location>
        <begin position="63"/>
        <end position="82"/>
    </location>
</feature>
<dbReference type="EMBL" id="LMYN01000158">
    <property type="protein sequence ID" value="KRZ99259.1"/>
    <property type="molecule type" value="Genomic_DNA"/>
</dbReference>
<protein>
    <recommendedName>
        <fullName evidence="4">Cytochrome c oxidase assembly factor 1</fullName>
    </recommendedName>
</protein>
<evidence type="ECO:0000313" key="2">
    <source>
        <dbReference type="EMBL" id="KRZ99259.1"/>
    </source>
</evidence>
<name>A0A0V1PT84_9ASCO</name>
<dbReference type="GO" id="GO:0005743">
    <property type="term" value="C:mitochondrial inner membrane"/>
    <property type="evidence" value="ECO:0007669"/>
    <property type="project" value="TreeGrafter"/>
</dbReference>
<dbReference type="PANTHER" id="PTHR28523:SF1">
    <property type="entry name" value="CYTOCHROME C OXIDASE ASSEMBLY FACTOR 1"/>
    <property type="match status" value="1"/>
</dbReference>
<proteinExistence type="predicted"/>
<accession>A0A0V1PT84</accession>
<keyword evidence="1" id="KW-0472">Membrane</keyword>
<evidence type="ECO:0008006" key="4">
    <source>
        <dbReference type="Google" id="ProtNLM"/>
    </source>
</evidence>
<dbReference type="RefSeq" id="XP_015465362.1">
    <property type="nucleotide sequence ID" value="XM_015613805.1"/>
</dbReference>
<dbReference type="InterPro" id="IPR042432">
    <property type="entry name" value="Coa1_fungi"/>
</dbReference>